<evidence type="ECO:0000259" key="2">
    <source>
        <dbReference type="Pfam" id="PF14111"/>
    </source>
</evidence>
<feature type="compositionally biased region" description="Polar residues" evidence="1">
    <location>
        <begin position="451"/>
        <end position="468"/>
    </location>
</feature>
<dbReference type="AlphaFoldDB" id="A0AAV0RT10"/>
<feature type="region of interest" description="Disordered" evidence="1">
    <location>
        <begin position="253"/>
        <end position="479"/>
    </location>
</feature>
<protein>
    <recommendedName>
        <fullName evidence="2">DUF4283 domain-containing protein</fullName>
    </recommendedName>
</protein>
<gene>
    <name evidence="3" type="ORF">LITE_LOCUS49796</name>
</gene>
<feature type="domain" description="DUF4283" evidence="2">
    <location>
        <begin position="64"/>
        <end position="144"/>
    </location>
</feature>
<evidence type="ECO:0000313" key="3">
    <source>
        <dbReference type="EMBL" id="CAI0560738.1"/>
    </source>
</evidence>
<dbReference type="PANTHER" id="PTHR31286">
    <property type="entry name" value="GLYCINE-RICH CELL WALL STRUCTURAL PROTEIN 1.8-LIKE"/>
    <property type="match status" value="1"/>
</dbReference>
<dbReference type="Pfam" id="PF14111">
    <property type="entry name" value="DUF4283"/>
    <property type="match status" value="1"/>
</dbReference>
<name>A0AAV0RT10_9ROSI</name>
<evidence type="ECO:0000256" key="1">
    <source>
        <dbReference type="SAM" id="MobiDB-lite"/>
    </source>
</evidence>
<proteinExistence type="predicted"/>
<feature type="compositionally biased region" description="Basic and acidic residues" evidence="1">
    <location>
        <begin position="256"/>
        <end position="268"/>
    </location>
</feature>
<dbReference type="InterPro" id="IPR025558">
    <property type="entry name" value="DUF4283"/>
</dbReference>
<accession>A0AAV0RT10</accession>
<dbReference type="InterPro" id="IPR040256">
    <property type="entry name" value="At4g02000-like"/>
</dbReference>
<dbReference type="EMBL" id="CAMGYJ010000011">
    <property type="protein sequence ID" value="CAI0560738.1"/>
    <property type="molecule type" value="Genomic_DNA"/>
</dbReference>
<dbReference type="Proteomes" id="UP001154282">
    <property type="component" value="Unassembled WGS sequence"/>
</dbReference>
<organism evidence="3 4">
    <name type="scientific">Linum tenue</name>
    <dbReference type="NCBI Taxonomy" id="586396"/>
    <lineage>
        <taxon>Eukaryota</taxon>
        <taxon>Viridiplantae</taxon>
        <taxon>Streptophyta</taxon>
        <taxon>Embryophyta</taxon>
        <taxon>Tracheophyta</taxon>
        <taxon>Spermatophyta</taxon>
        <taxon>Magnoliopsida</taxon>
        <taxon>eudicotyledons</taxon>
        <taxon>Gunneridae</taxon>
        <taxon>Pentapetalae</taxon>
        <taxon>rosids</taxon>
        <taxon>fabids</taxon>
        <taxon>Malpighiales</taxon>
        <taxon>Linaceae</taxon>
        <taxon>Linum</taxon>
    </lineage>
</organism>
<evidence type="ECO:0000313" key="4">
    <source>
        <dbReference type="Proteomes" id="UP001154282"/>
    </source>
</evidence>
<sequence length="479" mass="53348">MGAARRLFGDTARLTEWYTADSDSEDTAAAIREDGRETGFDGEDDPTYPQIYFSPTEERTYSRELRSSLIVKALGRAVSYTAVSLRLNAIWAKAGGIQVTSMKNGYFLVRFTSGLDYERAVTNGPWMIGPNYLTVHMWERDFDPYNHEVSSTLVWGRLLDIPVHYFHREAVMKIFRRIGKPLRIDEATRTVARSDYARVCVQVDLTKPLLSKFSINGKKYFIQYEGLEKICLNCGTYAERGACTCTRQQEPMEADAVEKEMPRTDKQPEAVYGEWMIAKRKPRPHRPDQESGSTQQADKSRSTKQTKGGGSRFHALQVEDTDELTSEKEENANMDNPEPGTQTRETGAKETKKNHPNKKKGATPVSPTISTCPELNMAKKLPTANGKGIGHEARPVMEDVSTGKELGAPMPSKQKASTSSTGMKGHQSHHSYPPPEVAQTGRPPDTDQTEHVQAQMDTSEPTKTNSSGMIIDGADPSSR</sequence>
<reference evidence="3" key="1">
    <citation type="submission" date="2022-08" db="EMBL/GenBank/DDBJ databases">
        <authorList>
            <person name="Gutierrez-Valencia J."/>
        </authorList>
    </citation>
    <scope>NUCLEOTIDE SEQUENCE</scope>
</reference>
<comment type="caution">
    <text evidence="3">The sequence shown here is derived from an EMBL/GenBank/DDBJ whole genome shotgun (WGS) entry which is preliminary data.</text>
</comment>
<dbReference type="PANTHER" id="PTHR31286:SF99">
    <property type="entry name" value="DUF4283 DOMAIN-CONTAINING PROTEIN"/>
    <property type="match status" value="1"/>
</dbReference>
<keyword evidence="4" id="KW-1185">Reference proteome</keyword>